<evidence type="ECO:0000256" key="2">
    <source>
        <dbReference type="PROSITE-ProRule" id="PRU00339"/>
    </source>
</evidence>
<keyword evidence="1" id="KW-0040">ANK repeat</keyword>
<reference evidence="5" key="1">
    <citation type="journal article" date="2009" name="Rice">
        <title>De Novo Next Generation Sequencing of Plant Genomes.</title>
        <authorList>
            <person name="Rounsley S."/>
            <person name="Marri P.R."/>
            <person name="Yu Y."/>
            <person name="He R."/>
            <person name="Sisneros N."/>
            <person name="Goicoechea J.L."/>
            <person name="Lee S.J."/>
            <person name="Angelova A."/>
            <person name="Kudrna D."/>
            <person name="Luo M."/>
            <person name="Affourtit J."/>
            <person name="Desany B."/>
            <person name="Knight J."/>
            <person name="Niazi F."/>
            <person name="Egholm M."/>
            <person name="Wing R.A."/>
        </authorList>
    </citation>
    <scope>NUCLEOTIDE SEQUENCE [LARGE SCALE GENOMIC DNA]</scope>
    <source>
        <strain evidence="5">cv. IRGC 105608</strain>
    </source>
</reference>
<reference evidence="5" key="2">
    <citation type="submission" date="2015-03" db="UniProtKB">
        <authorList>
            <consortium name="EnsemblPlants"/>
        </authorList>
    </citation>
    <scope>IDENTIFICATION</scope>
</reference>
<sequence length="863" mass="92940">MPRGRVPGGSTANFSAHLIAAQLGMQCRMGPAAAEQMRRVIASSDCDTGRVMRMFGAMEGGDSDSDSDDSAETEKVGPLHEAASAGKMDTCKHLVEQLGFDINAEASDDLGMTPLACAVSKGKAIAVRYFLDKGADPNKQDNIGFTPLHYATKEGYDGLARLLLSKGASVDVISSKGTALHLAASSWKSGIMKILLEHNADPNKVSADSETPLAATLIASDGLNEPAVLKCIKLLVKAGANLNRAIPDTPLVIATNKDFVECVEYLLEAGANANIPTNNGGKTPIEIAAKSGRRKLVEILFPCTLPIKGVSNWTVEGIITHVKSKKSKKKACAQDKESGTDKKAQLKSLGASAVQGKDYVGASKFYSEAIQLDPTDATLHSNRSFCYLKSGEAREALVDAKTCIGLKPDWPKGYYRKGAALMSLKEYKEACDAFMDGVKLDPASGEMHEAFCLAGLETALAYQPKHLGHPMRLLIDSLLLPPWSGGSRESAFLKAVAEGNVRRLKEMVNRMGAKDRAKLADMNIDVIGLLEVAADLGKIDVIRYFVEELGFDVNAGCLSAGATALCSAALLGEADAVRYLLDHGADPNKIDETGSVALHRAVKNGYEEVVRLLLSSGARVDIAVAHGTPLHIAVSYGKTGVVKILLDHHADAGADVNYTYPNTPLVVSTTAGLTDCIKYLLEVHADPNIPDKQSGLTPIEIAASVGRRDHVEILFPFTSPVRAVTNWTVEGIIAHGKSRRLIPKFARLNVSDRKAELKSQGEKAVKRKDYLAASKIYTKALELDYFDATLYSNRSLCYLKIGKAQKALLDAKKCVKLRPKWMKGHYREGAALMLLKEHKKAFEAFLNALKLDPANAEIEKVMW</sequence>
<dbReference type="HOGENOM" id="CLU_353897_0_0_1"/>
<dbReference type="InterPro" id="IPR051616">
    <property type="entry name" value="Cul2-RING_E3_ligase_SR"/>
</dbReference>
<feature type="repeat" description="ANK" evidence="1">
    <location>
        <begin position="625"/>
        <end position="657"/>
    </location>
</feature>
<dbReference type="Pfam" id="PF12796">
    <property type="entry name" value="Ank_2"/>
    <property type="match status" value="4"/>
</dbReference>
<dbReference type="EnsemblPlants" id="OBART03G29610.1">
    <property type="protein sequence ID" value="OBART03G29610.1"/>
    <property type="gene ID" value="OBART03G29610"/>
</dbReference>
<dbReference type="PROSITE" id="PS50088">
    <property type="entry name" value="ANK_REPEAT"/>
    <property type="match status" value="7"/>
</dbReference>
<keyword evidence="2" id="KW-0802">TPR repeat</keyword>
<dbReference type="PROSITE" id="PS50297">
    <property type="entry name" value="ANK_REP_REGION"/>
    <property type="match status" value="6"/>
</dbReference>
<feature type="repeat" description="TPR" evidence="2">
    <location>
        <begin position="822"/>
        <end position="855"/>
    </location>
</feature>
<evidence type="ECO:0000256" key="1">
    <source>
        <dbReference type="PROSITE-ProRule" id="PRU00023"/>
    </source>
</evidence>
<feature type="repeat" description="TPR" evidence="2">
    <location>
        <begin position="411"/>
        <end position="444"/>
    </location>
</feature>
<dbReference type="SMART" id="SM00248">
    <property type="entry name" value="ANK"/>
    <property type="match status" value="14"/>
</dbReference>
<evidence type="ECO:0000256" key="3">
    <source>
        <dbReference type="SAM" id="MobiDB-lite"/>
    </source>
</evidence>
<evidence type="ECO:0000259" key="4">
    <source>
        <dbReference type="Pfam" id="PF25575"/>
    </source>
</evidence>
<dbReference type="AlphaFoldDB" id="A0A0D3FMF5"/>
<evidence type="ECO:0000313" key="6">
    <source>
        <dbReference type="Proteomes" id="UP000026960"/>
    </source>
</evidence>
<keyword evidence="6" id="KW-1185">Reference proteome</keyword>
<dbReference type="eggNOG" id="KOG0504">
    <property type="taxonomic scope" value="Eukaryota"/>
</dbReference>
<dbReference type="Proteomes" id="UP000026960">
    <property type="component" value="Chromosome 3"/>
</dbReference>
<dbReference type="Gramene" id="OBART03G29610.1">
    <property type="protein sequence ID" value="OBART03G29610.1"/>
    <property type="gene ID" value="OBART03G29610"/>
</dbReference>
<feature type="repeat" description="ANK" evidence="1">
    <location>
        <begin position="175"/>
        <end position="207"/>
    </location>
</feature>
<dbReference type="eggNOG" id="KOG0548">
    <property type="taxonomic scope" value="Eukaryota"/>
</dbReference>
<dbReference type="Gene3D" id="1.25.40.10">
    <property type="entry name" value="Tetratricopeptide repeat domain"/>
    <property type="match status" value="2"/>
</dbReference>
<evidence type="ECO:0000313" key="5">
    <source>
        <dbReference type="EnsemblPlants" id="OBART03G29610.1"/>
    </source>
</evidence>
<proteinExistence type="predicted"/>
<dbReference type="InterPro" id="IPR011990">
    <property type="entry name" value="TPR-like_helical_dom_sf"/>
</dbReference>
<dbReference type="InterPro" id="IPR058209">
    <property type="entry name" value="TPR_BSK1_C"/>
</dbReference>
<dbReference type="SUPFAM" id="SSF48452">
    <property type="entry name" value="TPR-like"/>
    <property type="match status" value="1"/>
</dbReference>
<dbReference type="InterPro" id="IPR002110">
    <property type="entry name" value="Ankyrin_rpt"/>
</dbReference>
<dbReference type="STRING" id="65489.A0A0D3FMF5"/>
<dbReference type="Gene3D" id="1.25.40.20">
    <property type="entry name" value="Ankyrin repeat-containing domain"/>
    <property type="match status" value="4"/>
</dbReference>
<feature type="repeat" description="ANK" evidence="1">
    <location>
        <begin position="593"/>
        <end position="625"/>
    </location>
</feature>
<dbReference type="PANTHER" id="PTHR46224:SF19">
    <property type="entry name" value="OS03G0680200 PROTEIN"/>
    <property type="match status" value="1"/>
</dbReference>
<name>A0A0D3FMF5_9ORYZ</name>
<accession>A0A0D3FMF5</accession>
<dbReference type="Pfam" id="PF00023">
    <property type="entry name" value="Ank"/>
    <property type="match status" value="1"/>
</dbReference>
<dbReference type="SMART" id="SM00028">
    <property type="entry name" value="TPR"/>
    <property type="match status" value="6"/>
</dbReference>
<organism evidence="5">
    <name type="scientific">Oryza barthii</name>
    <dbReference type="NCBI Taxonomy" id="65489"/>
    <lineage>
        <taxon>Eukaryota</taxon>
        <taxon>Viridiplantae</taxon>
        <taxon>Streptophyta</taxon>
        <taxon>Embryophyta</taxon>
        <taxon>Tracheophyta</taxon>
        <taxon>Spermatophyta</taxon>
        <taxon>Magnoliopsida</taxon>
        <taxon>Liliopsida</taxon>
        <taxon>Poales</taxon>
        <taxon>Poaceae</taxon>
        <taxon>BOP clade</taxon>
        <taxon>Oryzoideae</taxon>
        <taxon>Oryzeae</taxon>
        <taxon>Oryzinae</taxon>
        <taxon>Oryza</taxon>
    </lineage>
</organism>
<dbReference type="PRINTS" id="PR01415">
    <property type="entry name" value="ANKYRIN"/>
</dbReference>
<dbReference type="PaxDb" id="65489-OBART03G29610.1"/>
<dbReference type="PROSITE" id="PS50005">
    <property type="entry name" value="TPR"/>
    <property type="match status" value="3"/>
</dbReference>
<feature type="repeat" description="TPR" evidence="2">
    <location>
        <begin position="343"/>
        <end position="376"/>
    </location>
</feature>
<feature type="compositionally biased region" description="Acidic residues" evidence="3">
    <location>
        <begin position="61"/>
        <end position="71"/>
    </location>
</feature>
<feature type="repeat" description="ANK" evidence="1">
    <location>
        <begin position="560"/>
        <end position="592"/>
    </location>
</feature>
<feature type="repeat" description="ANK" evidence="1">
    <location>
        <begin position="143"/>
        <end position="175"/>
    </location>
</feature>
<dbReference type="Pfam" id="PF25575">
    <property type="entry name" value="TPR_BSK1_C"/>
    <property type="match status" value="1"/>
</dbReference>
<protein>
    <recommendedName>
        <fullName evidence="4">Serine/threonine-protein kinase BSK1-like TPR repeats domain-containing protein</fullName>
    </recommendedName>
</protein>
<feature type="domain" description="Serine/threonine-protein kinase BSK1-like TPR repeats" evidence="4">
    <location>
        <begin position="755"/>
        <end position="826"/>
    </location>
</feature>
<dbReference type="SUPFAM" id="SSF48403">
    <property type="entry name" value="Ankyrin repeat"/>
    <property type="match status" value="2"/>
</dbReference>
<feature type="repeat" description="ANK" evidence="1">
    <location>
        <begin position="110"/>
        <end position="142"/>
    </location>
</feature>
<dbReference type="InterPro" id="IPR036770">
    <property type="entry name" value="Ankyrin_rpt-contain_sf"/>
</dbReference>
<dbReference type="Pfam" id="PF13181">
    <property type="entry name" value="TPR_8"/>
    <property type="match status" value="1"/>
</dbReference>
<dbReference type="PANTHER" id="PTHR46224">
    <property type="entry name" value="ANKYRIN REPEAT FAMILY PROTEIN"/>
    <property type="match status" value="1"/>
</dbReference>
<feature type="region of interest" description="Disordered" evidence="3">
    <location>
        <begin position="56"/>
        <end position="77"/>
    </location>
</feature>
<dbReference type="InterPro" id="IPR019734">
    <property type="entry name" value="TPR_rpt"/>
</dbReference>
<feature type="repeat" description="ANK" evidence="1">
    <location>
        <begin position="246"/>
        <end position="278"/>
    </location>
</feature>